<dbReference type="AlphaFoldDB" id="A0A1B2AB26"/>
<dbReference type="KEGG" id="ado:A6F68_00841"/>
<dbReference type="Proteomes" id="UP000092932">
    <property type="component" value="Chromosome"/>
</dbReference>
<gene>
    <name evidence="2" type="ORF">A6F68_00841</name>
</gene>
<name>A0A1B2AB26_9SPHN</name>
<dbReference type="EMBL" id="CP016591">
    <property type="protein sequence ID" value="ANY19367.1"/>
    <property type="molecule type" value="Genomic_DNA"/>
</dbReference>
<feature type="transmembrane region" description="Helical" evidence="1">
    <location>
        <begin position="346"/>
        <end position="366"/>
    </location>
</feature>
<evidence type="ECO:0000313" key="3">
    <source>
        <dbReference type="Proteomes" id="UP000092932"/>
    </source>
</evidence>
<dbReference type="STRING" id="692370.A6F68_00841"/>
<evidence type="ECO:0000313" key="2">
    <source>
        <dbReference type="EMBL" id="ANY19367.1"/>
    </source>
</evidence>
<keyword evidence="1" id="KW-1133">Transmembrane helix</keyword>
<keyword evidence="3" id="KW-1185">Reference proteome</keyword>
<feature type="transmembrane region" description="Helical" evidence="1">
    <location>
        <begin position="321"/>
        <end position="340"/>
    </location>
</feature>
<feature type="transmembrane region" description="Helical" evidence="1">
    <location>
        <begin position="509"/>
        <end position="531"/>
    </location>
</feature>
<accession>A0A1B2AB26</accession>
<keyword evidence="1" id="KW-0472">Membrane</keyword>
<evidence type="ECO:0008006" key="4">
    <source>
        <dbReference type="Google" id="ProtNLM"/>
    </source>
</evidence>
<evidence type="ECO:0000256" key="1">
    <source>
        <dbReference type="SAM" id="Phobius"/>
    </source>
</evidence>
<keyword evidence="1" id="KW-0812">Transmembrane</keyword>
<feature type="transmembrane region" description="Helical" evidence="1">
    <location>
        <begin position="474"/>
        <end position="497"/>
    </location>
</feature>
<protein>
    <recommendedName>
        <fullName evidence="4">SMODS and SLOG-associating 2TM effector domain-containing protein</fullName>
    </recommendedName>
</protein>
<dbReference type="Gene3D" id="3.40.50.450">
    <property type="match status" value="1"/>
</dbReference>
<dbReference type="PATRIC" id="fig|692370.5.peg.857"/>
<proteinExistence type="predicted"/>
<reference evidence="2 3" key="1">
    <citation type="submission" date="2016-07" db="EMBL/GenBank/DDBJ databases">
        <title>Complete genome sequence of Altererythrobacter dongtanensis KCTC 22672, a type strain with esterase isolated from tidal flat.</title>
        <authorList>
            <person name="Cheng H."/>
            <person name="Wu Y.-H."/>
            <person name="Zhou P."/>
            <person name="Huo Y.-Y."/>
            <person name="Wang C.-S."/>
            <person name="Xu X.-W."/>
        </authorList>
    </citation>
    <scope>NUCLEOTIDE SEQUENCE [LARGE SCALE GENOMIC DNA]</scope>
    <source>
        <strain evidence="2 3">KCTC 22672</strain>
    </source>
</reference>
<sequence length="601" mass="65241">MQGALDAIFDKVEAALGRTGGEGPHLRVLTLLADGMDQLAANEALKRDYELVVTLPFAPDLSAAINDAGQPTETREALDRLLAASSVFALTDHDALVEELMERHRGAPDDERISSLLDAEISRRVAVAGQVMIEQIDFLIAAWDGETTAFMGGTGHTVAAALAAGCPVVRIDPARPSSISVIRSLEGFSLEGDSGQHATSLDELLLELFAPPPGAGASGAEMSDERWHPTSGMLVHAYRRVESLFGQADWKEKVRPLRQRYEPPSTIAEGSAAPLMATIGALPGVDSKLVGRIGASVLPHFAWADGISTFLSDAYRSGMTVNFVLSSLAVVGGLSYLPLVGVEHKWAFALFELCLLAAIIAITWIGRRQRWHERWFATRRVAEYLRAAPVLLPFGIARARGRWPRGSDTVWPEAYARQVIRQVGLPRMTVTEFYLRAALSDVLRPFVESQRAYHVAKAARLARVHHRLDHLSEVMFVAAVAVVATFVLLHIASTMGVVDQGFVAQAAKWFTLFGVALPTFGAAVAGIRYFGDFERFAAISRVTAEKLGVIGDRINMLLQNAGSRLTYERAAALAHATEEVMFSEIESWQGVFGGKRISIPV</sequence>
<organism evidence="2 3">
    <name type="scientific">Tsuneonella dongtanensis</name>
    <dbReference type="NCBI Taxonomy" id="692370"/>
    <lineage>
        <taxon>Bacteria</taxon>
        <taxon>Pseudomonadati</taxon>
        <taxon>Pseudomonadota</taxon>
        <taxon>Alphaproteobacteria</taxon>
        <taxon>Sphingomonadales</taxon>
        <taxon>Erythrobacteraceae</taxon>
        <taxon>Tsuneonella</taxon>
    </lineage>
</organism>